<protein>
    <submittedName>
        <fullName evidence="3">Uncharacterized protein LOC128198387</fullName>
    </submittedName>
</protein>
<keyword evidence="2" id="KW-1185">Reference proteome</keyword>
<proteinExistence type="predicted"/>
<reference evidence="3" key="1">
    <citation type="submission" date="2025-08" db="UniProtKB">
        <authorList>
            <consortium name="RefSeq"/>
        </authorList>
    </citation>
    <scope>IDENTIFICATION</scope>
</reference>
<feature type="region of interest" description="Disordered" evidence="1">
    <location>
        <begin position="23"/>
        <end position="122"/>
    </location>
</feature>
<sequence>MPKGKRKRKSNEKYADIRKKLRKIEARLDRSTRRRTVSSGPMMLEEKHHYSGSKSSDFLRSNNNPNNNRLISKTLPWKTGLKSETEKPRRSQGHRAALNSSQQRGISDQPAPRTYKYPRQYL</sequence>
<name>A0ABM3LKK8_BICAN</name>
<dbReference type="GeneID" id="128198387"/>
<dbReference type="Proteomes" id="UP001652582">
    <property type="component" value="Chromosome 9"/>
</dbReference>
<dbReference type="RefSeq" id="XP_052739584.1">
    <property type="nucleotide sequence ID" value="XM_052883624.1"/>
</dbReference>
<evidence type="ECO:0000313" key="2">
    <source>
        <dbReference type="Proteomes" id="UP001652582"/>
    </source>
</evidence>
<organism evidence="2 3">
    <name type="scientific">Bicyclus anynana</name>
    <name type="common">Squinting bush brown butterfly</name>
    <dbReference type="NCBI Taxonomy" id="110368"/>
    <lineage>
        <taxon>Eukaryota</taxon>
        <taxon>Metazoa</taxon>
        <taxon>Ecdysozoa</taxon>
        <taxon>Arthropoda</taxon>
        <taxon>Hexapoda</taxon>
        <taxon>Insecta</taxon>
        <taxon>Pterygota</taxon>
        <taxon>Neoptera</taxon>
        <taxon>Endopterygota</taxon>
        <taxon>Lepidoptera</taxon>
        <taxon>Glossata</taxon>
        <taxon>Ditrysia</taxon>
        <taxon>Papilionoidea</taxon>
        <taxon>Nymphalidae</taxon>
        <taxon>Satyrinae</taxon>
        <taxon>Satyrini</taxon>
        <taxon>Mycalesina</taxon>
        <taxon>Bicyclus</taxon>
    </lineage>
</organism>
<accession>A0ABM3LKK8</accession>
<feature type="compositionally biased region" description="Polar residues" evidence="1">
    <location>
        <begin position="52"/>
        <end position="61"/>
    </location>
</feature>
<evidence type="ECO:0000256" key="1">
    <source>
        <dbReference type="SAM" id="MobiDB-lite"/>
    </source>
</evidence>
<gene>
    <name evidence="3" type="primary">LOC128198387</name>
</gene>
<evidence type="ECO:0000313" key="3">
    <source>
        <dbReference type="RefSeq" id="XP_052739584.1"/>
    </source>
</evidence>